<proteinExistence type="predicted"/>
<sequence>MARAHAAIASARNYDLKSLGRSFARQSFHRLLANDRLLRSAVPMLVGVFLIVLALVVFLHINVSRERAVAAAGSDLALVASVLADDLSRRSAGGSVADADAHLRAVLDAPSLPPLALADRQLLISDPTGRIILRSGVAPTGNPVNLVDILGTGQVLTTFAERAGVMTLQLPDGAQALATVRTLGAPYGQLALLTPLDAALAPWKRETLLATSLSFITGGIVLLLTVAVRWQTARAREADSLSIRVQSRIDTALARGKSGLIDWDLARGRIFLSRSFHELLGLDPRDTQVGFGEFDKLVHPDDIDLFALADALLTDATRTLDKVFRARHASGDWIWLRIRAEIVMDDLDGSNHLVGIGVDITEEKQTAERTATADLRLRDAIETISEAFVLWDAENRLVLCNSKYQQLHALPGDAVVTGAPYETLMRDARHTVVTTQSVPDGRREAGARNYEARLEDGRWMHVSERRTKDGGFVSVGTDITSLKRHEEKLLDSEKRLMATVADLRKSRQTLELQAEQLADLAEKYAEQKASAESANRAKSEFLANMSHELRTPLNAIIGFSEIMESGAFGGLGSPKYLEYTRDISDSGRYLLDVINDILDMSTLEAGRVELKRETVEVDAVVLDALRVLTPQAEEKGLALRAEAATGVTIEADKRGLKQILLNLLSNAVKFTPSGGRVTVRVRALGDALNIYVEDTGIGIPREALPKLARPFEQVENQFTKSHKGSGLGLAIAKSLVELHNGSMRIRSSVGAGTVVLVRLPMREGDVLEQMPEIESLTASH</sequence>
<keyword evidence="7" id="KW-0175">Coiled coil</keyword>
<gene>
    <name evidence="11" type="ORF">GCM10007276_13260</name>
</gene>
<keyword evidence="6" id="KW-0902">Two-component regulatory system</keyword>
<keyword evidence="5 11" id="KW-0418">Kinase</keyword>
<dbReference type="Gene3D" id="1.10.287.130">
    <property type="match status" value="1"/>
</dbReference>
<dbReference type="InterPro" id="IPR035965">
    <property type="entry name" value="PAS-like_dom_sf"/>
</dbReference>
<dbReference type="Proteomes" id="UP000602745">
    <property type="component" value="Unassembled WGS sequence"/>
</dbReference>
<dbReference type="SMART" id="SM00388">
    <property type="entry name" value="HisKA"/>
    <property type="match status" value="1"/>
</dbReference>
<keyword evidence="12" id="KW-1185">Reference proteome</keyword>
<dbReference type="Pfam" id="PF08447">
    <property type="entry name" value="PAS_3"/>
    <property type="match status" value="1"/>
</dbReference>
<keyword evidence="8" id="KW-0812">Transmembrane</keyword>
<dbReference type="PROSITE" id="PS50109">
    <property type="entry name" value="HIS_KIN"/>
    <property type="match status" value="1"/>
</dbReference>
<evidence type="ECO:0000256" key="4">
    <source>
        <dbReference type="ARBA" id="ARBA00022679"/>
    </source>
</evidence>
<dbReference type="InterPro" id="IPR005467">
    <property type="entry name" value="His_kinase_dom"/>
</dbReference>
<accession>A0A8J2VLU8</accession>
<dbReference type="SMART" id="SM00086">
    <property type="entry name" value="PAC"/>
    <property type="match status" value="1"/>
</dbReference>
<feature type="domain" description="Histidine kinase" evidence="9">
    <location>
        <begin position="544"/>
        <end position="763"/>
    </location>
</feature>
<dbReference type="Pfam" id="PF12860">
    <property type="entry name" value="PAS_7"/>
    <property type="match status" value="1"/>
</dbReference>
<keyword evidence="4" id="KW-0808">Transferase</keyword>
<dbReference type="SUPFAM" id="SSF47384">
    <property type="entry name" value="Homodimeric domain of signal transducing histidine kinase"/>
    <property type="match status" value="1"/>
</dbReference>
<reference evidence="11" key="1">
    <citation type="journal article" date="2014" name="Int. J. Syst. Evol. Microbiol.">
        <title>Complete genome sequence of Corynebacterium casei LMG S-19264T (=DSM 44701T), isolated from a smear-ripened cheese.</title>
        <authorList>
            <consortium name="US DOE Joint Genome Institute (JGI-PGF)"/>
            <person name="Walter F."/>
            <person name="Albersmeier A."/>
            <person name="Kalinowski J."/>
            <person name="Ruckert C."/>
        </authorList>
    </citation>
    <scope>NUCLEOTIDE SEQUENCE</scope>
    <source>
        <strain evidence="11">CCM 7684</strain>
    </source>
</reference>
<dbReference type="Gene3D" id="3.30.450.20">
    <property type="entry name" value="PAS domain"/>
    <property type="match status" value="2"/>
</dbReference>
<evidence type="ECO:0000313" key="11">
    <source>
        <dbReference type="EMBL" id="GGE37153.1"/>
    </source>
</evidence>
<evidence type="ECO:0000256" key="1">
    <source>
        <dbReference type="ARBA" id="ARBA00000085"/>
    </source>
</evidence>
<keyword evidence="3" id="KW-0597">Phosphoprotein</keyword>
<evidence type="ECO:0000256" key="3">
    <source>
        <dbReference type="ARBA" id="ARBA00022553"/>
    </source>
</evidence>
<comment type="caution">
    <text evidence="11">The sequence shown here is derived from an EMBL/GenBank/DDBJ whole genome shotgun (WGS) entry which is preliminary data.</text>
</comment>
<keyword evidence="8" id="KW-0472">Membrane</keyword>
<dbReference type="Gene3D" id="3.30.565.10">
    <property type="entry name" value="Histidine kinase-like ATPase, C-terminal domain"/>
    <property type="match status" value="1"/>
</dbReference>
<dbReference type="SUPFAM" id="SSF55785">
    <property type="entry name" value="PYP-like sensor domain (PAS domain)"/>
    <property type="match status" value="2"/>
</dbReference>
<name>A0A8J2VLU8_9RHOB</name>
<evidence type="ECO:0000256" key="5">
    <source>
        <dbReference type="ARBA" id="ARBA00022777"/>
    </source>
</evidence>
<dbReference type="InterPro" id="IPR003661">
    <property type="entry name" value="HisK_dim/P_dom"/>
</dbReference>
<dbReference type="SMART" id="SM00091">
    <property type="entry name" value="PAS"/>
    <property type="match status" value="2"/>
</dbReference>
<evidence type="ECO:0000256" key="7">
    <source>
        <dbReference type="SAM" id="Coils"/>
    </source>
</evidence>
<dbReference type="InterPro" id="IPR001610">
    <property type="entry name" value="PAC"/>
</dbReference>
<dbReference type="SMART" id="SM00387">
    <property type="entry name" value="HATPase_c"/>
    <property type="match status" value="1"/>
</dbReference>
<dbReference type="PANTHER" id="PTHR43047">
    <property type="entry name" value="TWO-COMPONENT HISTIDINE PROTEIN KINASE"/>
    <property type="match status" value="1"/>
</dbReference>
<feature type="transmembrane region" description="Helical" evidence="8">
    <location>
        <begin position="208"/>
        <end position="230"/>
    </location>
</feature>
<dbReference type="InterPro" id="IPR036097">
    <property type="entry name" value="HisK_dim/P_sf"/>
</dbReference>
<evidence type="ECO:0000259" key="10">
    <source>
        <dbReference type="PROSITE" id="PS50113"/>
    </source>
</evidence>
<dbReference type="Pfam" id="PF00512">
    <property type="entry name" value="HisKA"/>
    <property type="match status" value="1"/>
</dbReference>
<dbReference type="GO" id="GO:0009927">
    <property type="term" value="F:histidine phosphotransfer kinase activity"/>
    <property type="evidence" value="ECO:0007669"/>
    <property type="project" value="TreeGrafter"/>
</dbReference>
<dbReference type="EC" id="2.7.13.3" evidence="2"/>
<dbReference type="EMBL" id="BMCP01000001">
    <property type="protein sequence ID" value="GGE37153.1"/>
    <property type="molecule type" value="Genomic_DNA"/>
</dbReference>
<comment type="catalytic activity">
    <reaction evidence="1">
        <text>ATP + protein L-histidine = ADP + protein N-phospho-L-histidine.</text>
        <dbReference type="EC" id="2.7.13.3"/>
    </reaction>
</comment>
<dbReference type="CDD" id="cd00082">
    <property type="entry name" value="HisKA"/>
    <property type="match status" value="1"/>
</dbReference>
<evidence type="ECO:0000256" key="8">
    <source>
        <dbReference type="SAM" id="Phobius"/>
    </source>
</evidence>
<dbReference type="NCBIfam" id="TIGR00229">
    <property type="entry name" value="sensory_box"/>
    <property type="match status" value="1"/>
</dbReference>
<dbReference type="InterPro" id="IPR003594">
    <property type="entry name" value="HATPase_dom"/>
</dbReference>
<dbReference type="PROSITE" id="PS50113">
    <property type="entry name" value="PAC"/>
    <property type="match status" value="1"/>
</dbReference>
<dbReference type="SUPFAM" id="SSF55874">
    <property type="entry name" value="ATPase domain of HSP90 chaperone/DNA topoisomerase II/histidine kinase"/>
    <property type="match status" value="1"/>
</dbReference>
<dbReference type="GO" id="GO:0005886">
    <property type="term" value="C:plasma membrane"/>
    <property type="evidence" value="ECO:0007669"/>
    <property type="project" value="TreeGrafter"/>
</dbReference>
<dbReference type="AlphaFoldDB" id="A0A8J2VLU8"/>
<feature type="domain" description="PAC" evidence="10">
    <location>
        <begin position="320"/>
        <end position="372"/>
    </location>
</feature>
<dbReference type="InterPro" id="IPR013655">
    <property type="entry name" value="PAS_fold_3"/>
</dbReference>
<dbReference type="FunFam" id="3.30.565.10:FF:000010">
    <property type="entry name" value="Sensor histidine kinase RcsC"/>
    <property type="match status" value="1"/>
</dbReference>
<dbReference type="InterPro" id="IPR036890">
    <property type="entry name" value="HATPase_C_sf"/>
</dbReference>
<dbReference type="Pfam" id="PF02518">
    <property type="entry name" value="HATPase_c"/>
    <property type="match status" value="1"/>
</dbReference>
<reference evidence="11" key="2">
    <citation type="submission" date="2020-09" db="EMBL/GenBank/DDBJ databases">
        <authorList>
            <person name="Sun Q."/>
            <person name="Sedlacek I."/>
        </authorList>
    </citation>
    <scope>NUCLEOTIDE SEQUENCE</scope>
    <source>
        <strain evidence="11">CCM 7684</strain>
    </source>
</reference>
<dbReference type="PANTHER" id="PTHR43047:SF72">
    <property type="entry name" value="OSMOSENSING HISTIDINE PROTEIN KINASE SLN1"/>
    <property type="match status" value="1"/>
</dbReference>
<protein>
    <recommendedName>
        <fullName evidence="2">histidine kinase</fullName>
        <ecNumber evidence="2">2.7.13.3</ecNumber>
    </recommendedName>
</protein>
<dbReference type="CDD" id="cd16922">
    <property type="entry name" value="HATPase_EvgS-ArcB-TorS-like"/>
    <property type="match status" value="1"/>
</dbReference>
<keyword evidence="8" id="KW-1133">Transmembrane helix</keyword>
<dbReference type="PRINTS" id="PR00344">
    <property type="entry name" value="BCTRLSENSOR"/>
</dbReference>
<dbReference type="InterPro" id="IPR000014">
    <property type="entry name" value="PAS"/>
</dbReference>
<dbReference type="InterPro" id="IPR000700">
    <property type="entry name" value="PAS-assoc_C"/>
</dbReference>
<dbReference type="RefSeq" id="WP_188408874.1">
    <property type="nucleotide sequence ID" value="NZ_BMCP01000001.1"/>
</dbReference>
<evidence type="ECO:0000256" key="2">
    <source>
        <dbReference type="ARBA" id="ARBA00012438"/>
    </source>
</evidence>
<dbReference type="CDD" id="cd00130">
    <property type="entry name" value="PAS"/>
    <property type="match status" value="1"/>
</dbReference>
<feature type="coiled-coil region" evidence="7">
    <location>
        <begin position="500"/>
        <end position="537"/>
    </location>
</feature>
<feature type="transmembrane region" description="Helical" evidence="8">
    <location>
        <begin position="41"/>
        <end position="61"/>
    </location>
</feature>
<evidence type="ECO:0000259" key="9">
    <source>
        <dbReference type="PROSITE" id="PS50109"/>
    </source>
</evidence>
<dbReference type="InterPro" id="IPR004358">
    <property type="entry name" value="Sig_transdc_His_kin-like_C"/>
</dbReference>
<evidence type="ECO:0000313" key="12">
    <source>
        <dbReference type="Proteomes" id="UP000602745"/>
    </source>
</evidence>
<dbReference type="GO" id="GO:0000155">
    <property type="term" value="F:phosphorelay sensor kinase activity"/>
    <property type="evidence" value="ECO:0007669"/>
    <property type="project" value="InterPro"/>
</dbReference>
<evidence type="ECO:0000256" key="6">
    <source>
        <dbReference type="ARBA" id="ARBA00023012"/>
    </source>
</evidence>
<organism evidence="11 12">
    <name type="scientific">Agaricicola taiwanensis</name>
    <dbReference type="NCBI Taxonomy" id="591372"/>
    <lineage>
        <taxon>Bacteria</taxon>
        <taxon>Pseudomonadati</taxon>
        <taxon>Pseudomonadota</taxon>
        <taxon>Alphaproteobacteria</taxon>
        <taxon>Rhodobacterales</taxon>
        <taxon>Paracoccaceae</taxon>
        <taxon>Agaricicola</taxon>
    </lineage>
</organism>